<reference evidence="3 4" key="1">
    <citation type="submission" date="2020-03" db="EMBL/GenBank/DDBJ databases">
        <title>Sequencing the genomes of 1000 actinobacteria strains.</title>
        <authorList>
            <person name="Klenk H.-P."/>
        </authorList>
    </citation>
    <scope>NUCLEOTIDE SEQUENCE [LARGE SCALE GENOMIC DNA]</scope>
    <source>
        <strain evidence="3 4">DSM 16403</strain>
    </source>
</reference>
<dbReference type="PROSITE" id="PS51272">
    <property type="entry name" value="SLH"/>
    <property type="match status" value="3"/>
</dbReference>
<dbReference type="PANTHER" id="PTHR48267:SF1">
    <property type="entry name" value="BILIRUBIN OXIDASE"/>
    <property type="match status" value="1"/>
</dbReference>
<dbReference type="Pfam" id="PF07732">
    <property type="entry name" value="Cu-oxidase_3"/>
    <property type="match status" value="1"/>
</dbReference>
<dbReference type="Proteomes" id="UP000547458">
    <property type="component" value="Unassembled WGS sequence"/>
</dbReference>
<evidence type="ECO:0000259" key="2">
    <source>
        <dbReference type="PROSITE" id="PS51272"/>
    </source>
</evidence>
<sequence>MSISRRQVILFGGLGVLGAGALTVPTRSVEAKVASALDPSQMPVPFRAQFLRTPVLAPYATGYDPEDEMKINYYSITQSVGNASMLPNRNLLTPILGYNGTFPGPTLKMDRWTKSVVRVRNQLPATHPTMGHNLYTSTHLHGSASLPQFDGYASDIAMPGFYKDYKYPNNQHARTLWYHDHAVHYTAPNVYSGLAGQYHVHDPLERQLLPQGQFDVALTLSDAMFAADGSLGYDDDSHSGLWGDVIMANGRPWPVMQVQRRIYRFRILNASISRSFRPYLSTGDPVTVVATDGGLMPYAQSVYEWRHGSAERYEVLIDFRHYQPGQRVELRNLSNKNNVDYDFTHKMMAFDVTDEPVDTSDPTWNTIPVELNPSNEVMTLKESDATKFRSFRLKRDDITNLWSIDDMNWAEVIASNYRKVIADPELDAVEIWEFDNRSGGWFHPVHIHLLDFKIIGGEDRADFSYEQGPKDVVYCGEGEKVRLLMKFGPHRGRYMIHCHNLPHEDHDMMVQFSVGMAPEDFELDVNDPINAAKPGWDDGVYPPELPPAPTFSDVNEDTVFAKEITWIAAVGITTGYPDGSYKPLYQVNRDMMAAFLYRLAGKPDHQPTQKFKDVSPGHVFFKEISWLATQKITTGWPDGTFRPYQPINRDQMAAFLYRFAGSPVVEKFSDFKDVKPGMPFYKEISWLADTGVTEGWEDNTFRPLQPVYRDTMAAFLHRFAKRVLRDSDD</sequence>
<keyword evidence="4" id="KW-1185">Reference proteome</keyword>
<dbReference type="SUPFAM" id="SSF49503">
    <property type="entry name" value="Cupredoxins"/>
    <property type="match status" value="2"/>
</dbReference>
<feature type="domain" description="SLH" evidence="2">
    <location>
        <begin position="607"/>
        <end position="670"/>
    </location>
</feature>
<organism evidence="3 4">
    <name type="scientific">Arthrobacter pigmenti</name>
    <dbReference type="NCBI Taxonomy" id="271432"/>
    <lineage>
        <taxon>Bacteria</taxon>
        <taxon>Bacillati</taxon>
        <taxon>Actinomycetota</taxon>
        <taxon>Actinomycetes</taxon>
        <taxon>Micrococcales</taxon>
        <taxon>Micrococcaceae</taxon>
        <taxon>Arthrobacter</taxon>
    </lineage>
</organism>
<evidence type="ECO:0000313" key="3">
    <source>
        <dbReference type="EMBL" id="NJC22741.1"/>
    </source>
</evidence>
<dbReference type="InterPro" id="IPR011706">
    <property type="entry name" value="Cu-oxidase_C"/>
</dbReference>
<evidence type="ECO:0000313" key="4">
    <source>
        <dbReference type="Proteomes" id="UP000547458"/>
    </source>
</evidence>
<dbReference type="PANTHER" id="PTHR48267">
    <property type="entry name" value="CUPREDOXIN SUPERFAMILY PROTEIN"/>
    <property type="match status" value="1"/>
</dbReference>
<comment type="caution">
    <text evidence="3">The sequence shown here is derived from an EMBL/GenBank/DDBJ whole genome shotgun (WGS) entry which is preliminary data.</text>
</comment>
<proteinExistence type="inferred from homology"/>
<dbReference type="EMBL" id="JAATJL010000001">
    <property type="protein sequence ID" value="NJC22741.1"/>
    <property type="molecule type" value="Genomic_DNA"/>
</dbReference>
<dbReference type="RefSeq" id="WP_167993509.1">
    <property type="nucleotide sequence ID" value="NZ_JAATJL010000001.1"/>
</dbReference>
<dbReference type="PROSITE" id="PS51318">
    <property type="entry name" value="TAT"/>
    <property type="match status" value="1"/>
</dbReference>
<name>A0A846RX01_9MICC</name>
<dbReference type="InterPro" id="IPR045087">
    <property type="entry name" value="Cu-oxidase_fam"/>
</dbReference>
<dbReference type="AlphaFoldDB" id="A0A846RX01"/>
<comment type="similarity">
    <text evidence="1">Belongs to the multicopper oxidase family.</text>
</comment>
<feature type="domain" description="SLH" evidence="2">
    <location>
        <begin position="671"/>
        <end position="729"/>
    </location>
</feature>
<dbReference type="InterPro" id="IPR001119">
    <property type="entry name" value="SLH_dom"/>
</dbReference>
<dbReference type="Pfam" id="PF00395">
    <property type="entry name" value="SLH"/>
    <property type="match status" value="3"/>
</dbReference>
<dbReference type="GO" id="GO:0005507">
    <property type="term" value="F:copper ion binding"/>
    <property type="evidence" value="ECO:0007669"/>
    <property type="project" value="InterPro"/>
</dbReference>
<accession>A0A846RX01</accession>
<dbReference type="Gene3D" id="2.60.40.420">
    <property type="entry name" value="Cupredoxins - blue copper proteins"/>
    <property type="match status" value="3"/>
</dbReference>
<dbReference type="InterPro" id="IPR006311">
    <property type="entry name" value="TAT_signal"/>
</dbReference>
<dbReference type="InterPro" id="IPR008972">
    <property type="entry name" value="Cupredoxin"/>
</dbReference>
<dbReference type="Pfam" id="PF07731">
    <property type="entry name" value="Cu-oxidase_2"/>
    <property type="match status" value="1"/>
</dbReference>
<feature type="domain" description="SLH" evidence="2">
    <location>
        <begin position="547"/>
        <end position="605"/>
    </location>
</feature>
<dbReference type="InterPro" id="IPR011707">
    <property type="entry name" value="Cu-oxidase-like_N"/>
</dbReference>
<evidence type="ECO:0000256" key="1">
    <source>
        <dbReference type="ARBA" id="ARBA00010609"/>
    </source>
</evidence>
<gene>
    <name evidence="3" type="ORF">BJ994_001817</name>
</gene>
<dbReference type="GO" id="GO:0016491">
    <property type="term" value="F:oxidoreductase activity"/>
    <property type="evidence" value="ECO:0007669"/>
    <property type="project" value="InterPro"/>
</dbReference>
<protein>
    <submittedName>
        <fullName evidence="3">FtsP/CotA-like multicopper oxidase with cupredoxin domain</fullName>
    </submittedName>
</protein>